<proteinExistence type="predicted"/>
<keyword evidence="1" id="KW-0472">Membrane</keyword>
<dbReference type="Proteomes" id="UP000196151">
    <property type="component" value="Chromosome"/>
</dbReference>
<feature type="domain" description="WxL Interacting Protein host binding" evidence="4">
    <location>
        <begin position="165"/>
        <end position="298"/>
    </location>
</feature>
<evidence type="ECO:0000256" key="1">
    <source>
        <dbReference type="SAM" id="Phobius"/>
    </source>
</evidence>
<dbReference type="InterPro" id="IPR010317">
    <property type="entry name" value="WxLIP_PGBD"/>
</dbReference>
<feature type="domain" description="WxL Interacting Protein peptidoglycan binding" evidence="3">
    <location>
        <begin position="33"/>
        <end position="152"/>
    </location>
</feature>
<feature type="signal peptide" evidence="2">
    <location>
        <begin position="1"/>
        <end position="28"/>
    </location>
</feature>
<dbReference type="OrthoDB" id="2148359at2"/>
<evidence type="ECO:0000313" key="6">
    <source>
        <dbReference type="EMBL" id="WYJ94153.1"/>
    </source>
</evidence>
<gene>
    <name evidence="5" type="ORF">A5889_001422</name>
    <name evidence="6" type="ORF">A5889_001655</name>
</gene>
<reference evidence="6" key="3">
    <citation type="submission" date="2024-03" db="EMBL/GenBank/DDBJ databases">
        <title>The Genome Sequence of Enterococcus sp. DIV0238c.</title>
        <authorList>
            <consortium name="The Broad Institute Genomics Platform"/>
            <consortium name="The Broad Institute Microbial Omics Core"/>
            <consortium name="The Broad Institute Genomic Center for Infectious Diseases"/>
            <person name="Earl A."/>
            <person name="Manson A."/>
            <person name="Gilmore M."/>
            <person name="Schwartman J."/>
            <person name="Shea T."/>
            <person name="Abouelleil A."/>
            <person name="Cao P."/>
            <person name="Chapman S."/>
            <person name="Cusick C."/>
            <person name="Young S."/>
            <person name="Neafsey D."/>
            <person name="Nusbaum C."/>
            <person name="Birren B."/>
        </authorList>
    </citation>
    <scope>NUCLEOTIDE SEQUENCE</scope>
    <source>
        <strain evidence="6">9D6_DIV0238</strain>
    </source>
</reference>
<organism evidence="5">
    <name type="scientific">Candidatus Enterococcus dunnyi</name>
    <dbReference type="NCBI Taxonomy" id="1834192"/>
    <lineage>
        <taxon>Bacteria</taxon>
        <taxon>Bacillati</taxon>
        <taxon>Bacillota</taxon>
        <taxon>Bacilli</taxon>
        <taxon>Lactobacillales</taxon>
        <taxon>Enterococcaceae</taxon>
        <taxon>Enterococcus</taxon>
    </lineage>
</organism>
<dbReference type="AlphaFoldDB" id="A0A200J660"/>
<keyword evidence="7" id="KW-1185">Reference proteome</keyword>
<feature type="chain" id="PRO_5012419569" evidence="2">
    <location>
        <begin position="29"/>
        <end position="350"/>
    </location>
</feature>
<dbReference type="RefSeq" id="WP_087640561.1">
    <property type="nucleotide sequence ID" value="NZ_CP147246.1"/>
</dbReference>
<evidence type="ECO:0000313" key="5">
    <source>
        <dbReference type="EMBL" id="OUZ32713.1"/>
    </source>
</evidence>
<accession>A0A200J660</accession>
<reference evidence="5" key="1">
    <citation type="submission" date="2017-05" db="EMBL/GenBank/DDBJ databases">
        <title>The Genome Sequence of Enterococcus sp. 9D6_DIV0238.</title>
        <authorList>
            <consortium name="The Broad Institute Genomics Platform"/>
            <consortium name="The Broad Institute Genomic Center for Infectious Diseases"/>
            <person name="Earl A."/>
            <person name="Manson A."/>
            <person name="Schwartman J."/>
            <person name="Gilmore M."/>
            <person name="Abouelleil A."/>
            <person name="Cao P."/>
            <person name="Chapman S."/>
            <person name="Cusick C."/>
            <person name="Shea T."/>
            <person name="Young S."/>
            <person name="Neafsey D."/>
            <person name="Nusbaum C."/>
            <person name="Birren B."/>
        </authorList>
    </citation>
    <scope>NUCLEOTIDE SEQUENCE [LARGE SCALE GENOMIC DNA]</scope>
    <source>
        <strain evidence="5">9D6_DIV0238</strain>
    </source>
</reference>
<dbReference type="Pfam" id="PF06030">
    <property type="entry name" value="WxLIP_PGBD"/>
    <property type="match status" value="1"/>
</dbReference>
<keyword evidence="1" id="KW-0812">Transmembrane</keyword>
<feature type="transmembrane region" description="Helical" evidence="1">
    <location>
        <begin position="311"/>
        <end position="330"/>
    </location>
</feature>
<reference evidence="6" key="2">
    <citation type="submission" date="2017-05" db="EMBL/GenBank/DDBJ databases">
        <authorList>
            <consortium name="The Broad Institute Genomics Platform"/>
            <consortium name="The Broad Institute Genomic Center for Infectious Diseases"/>
            <person name="Earl A."/>
            <person name="Manson A."/>
            <person name="Schwartman J."/>
            <person name="Gilmore M."/>
            <person name="Abouelleil A."/>
            <person name="Cao P."/>
            <person name="Chapman S."/>
            <person name="Cusick C."/>
            <person name="Shea T."/>
            <person name="Young S."/>
            <person name="Neafsey D."/>
            <person name="Nusbaum C."/>
            <person name="Birren B."/>
        </authorList>
    </citation>
    <scope>NUCLEOTIDE SEQUENCE</scope>
    <source>
        <strain evidence="6">9D6_DIV0238</strain>
    </source>
</reference>
<protein>
    <submittedName>
        <fullName evidence="5">Uncharacterized protein</fullName>
    </submittedName>
</protein>
<keyword evidence="2" id="KW-0732">Signal</keyword>
<dbReference type="EMBL" id="CP147246">
    <property type="protein sequence ID" value="WYJ94153.1"/>
    <property type="molecule type" value="Genomic_DNA"/>
</dbReference>
<keyword evidence="1" id="KW-1133">Transmembrane helix</keyword>
<evidence type="ECO:0000259" key="4">
    <source>
        <dbReference type="Pfam" id="PF11797"/>
    </source>
</evidence>
<dbReference type="Pfam" id="PF11797">
    <property type="entry name" value="WxLIP_HBD"/>
    <property type="match status" value="1"/>
</dbReference>
<evidence type="ECO:0000313" key="7">
    <source>
        <dbReference type="Proteomes" id="UP000196151"/>
    </source>
</evidence>
<sequence length="350" mass="39815">MLKKVLSKVMLVLGFICISFTGTMSGWAQEAEYEVKAVPSSAQVDTTKTYFDLRLKPEEQHTVKVAVTNRSNEALTIDTAVKTATTNTNGVVEYINSEQNKSVKLPYDLSQLVQTTTKKVTIAPHETQNVDYTITMPKQVFSGILSGGLVFTSEDNEHPKDSNADVTINNRFGYVIALVLHGEKEVPSDLQLADIRLGQVNDRNVVFAQLENPEAAYLNRLNLSAKIKKKHTNTVLYETSQNDVQMAPNSQFDYPIGLEETAFKPDKYSLTIHAESKGRTWDFERDFEIKDEEAKQLNDQAYIHKNKTNDWWYLLLVIALLLLLFISYIYRKRQQKINALKAQVEELKRK</sequence>
<evidence type="ECO:0000259" key="3">
    <source>
        <dbReference type="Pfam" id="PF06030"/>
    </source>
</evidence>
<evidence type="ECO:0000256" key="2">
    <source>
        <dbReference type="SAM" id="SignalP"/>
    </source>
</evidence>
<dbReference type="EMBL" id="NIBQ01000002">
    <property type="protein sequence ID" value="OUZ32713.1"/>
    <property type="molecule type" value="Genomic_DNA"/>
</dbReference>
<name>A0A200J660_9ENTE</name>
<dbReference type="InterPro" id="IPR021759">
    <property type="entry name" value="WxLIP_HBD"/>
</dbReference>